<sequence>MSEFANETAGGDGKPRVAVAMPDGRRFETTPQEMAELSGRTFPVNDRVPGAPGEGFGLAEWYEAAVRGPDGGEDASRPTHLVVRAADEFQATIPWAELGGALFQYAIGGLPLEKGSPIRLYVPDGSSACLNVKSVVNVRFVRDSTLGDEAAYGFVNEVSPNRLIKGLKAK</sequence>
<dbReference type="InterPro" id="IPR036374">
    <property type="entry name" value="OxRdtase_Mopterin-bd_sf"/>
</dbReference>
<evidence type="ECO:0000313" key="2">
    <source>
        <dbReference type="Proteomes" id="UP001596105"/>
    </source>
</evidence>
<dbReference type="EMBL" id="JBHSMH010000011">
    <property type="protein sequence ID" value="MFC5468382.1"/>
    <property type="molecule type" value="Genomic_DNA"/>
</dbReference>
<accession>A0ABW0LU94</accession>
<comment type="caution">
    <text evidence="1">The sequence shown here is derived from an EMBL/GenBank/DDBJ whole genome shotgun (WGS) entry which is preliminary data.</text>
</comment>
<evidence type="ECO:0008006" key="3">
    <source>
        <dbReference type="Google" id="ProtNLM"/>
    </source>
</evidence>
<name>A0ABW0LU94_9BACL</name>
<protein>
    <recommendedName>
        <fullName evidence="3">Oxidoreductase molybdopterin-binding domain-containing protein</fullName>
    </recommendedName>
</protein>
<proteinExistence type="predicted"/>
<dbReference type="RefSeq" id="WP_378081597.1">
    <property type="nucleotide sequence ID" value="NZ_JBHSMH010000011.1"/>
</dbReference>
<organism evidence="1 2">
    <name type="scientific">Cohnella suwonensis</name>
    <dbReference type="NCBI Taxonomy" id="696072"/>
    <lineage>
        <taxon>Bacteria</taxon>
        <taxon>Bacillati</taxon>
        <taxon>Bacillota</taxon>
        <taxon>Bacilli</taxon>
        <taxon>Bacillales</taxon>
        <taxon>Paenibacillaceae</taxon>
        <taxon>Cohnella</taxon>
    </lineage>
</organism>
<gene>
    <name evidence="1" type="ORF">ACFPPD_06595</name>
</gene>
<reference evidence="2" key="1">
    <citation type="journal article" date="2019" name="Int. J. Syst. Evol. Microbiol.">
        <title>The Global Catalogue of Microorganisms (GCM) 10K type strain sequencing project: providing services to taxonomists for standard genome sequencing and annotation.</title>
        <authorList>
            <consortium name="The Broad Institute Genomics Platform"/>
            <consortium name="The Broad Institute Genome Sequencing Center for Infectious Disease"/>
            <person name="Wu L."/>
            <person name="Ma J."/>
        </authorList>
    </citation>
    <scope>NUCLEOTIDE SEQUENCE [LARGE SCALE GENOMIC DNA]</scope>
    <source>
        <strain evidence="2">CCUG 57113</strain>
    </source>
</reference>
<keyword evidence="2" id="KW-1185">Reference proteome</keyword>
<dbReference type="SUPFAM" id="SSF56524">
    <property type="entry name" value="Oxidoreductase molybdopterin-binding domain"/>
    <property type="match status" value="1"/>
</dbReference>
<dbReference type="Proteomes" id="UP001596105">
    <property type="component" value="Unassembled WGS sequence"/>
</dbReference>
<evidence type="ECO:0000313" key="1">
    <source>
        <dbReference type="EMBL" id="MFC5468382.1"/>
    </source>
</evidence>